<dbReference type="EMBL" id="JBJKFK010000565">
    <property type="protein sequence ID" value="KAL3316297.1"/>
    <property type="molecule type" value="Genomic_DNA"/>
</dbReference>
<comment type="caution">
    <text evidence="3">The sequence shown here is derived from an EMBL/GenBank/DDBJ whole genome shotgun (WGS) entry which is preliminary data.</text>
</comment>
<dbReference type="AlphaFoldDB" id="A0ABD2QAN5"/>
<dbReference type="InterPro" id="IPR003734">
    <property type="entry name" value="DUF155"/>
</dbReference>
<gene>
    <name evidence="3" type="primary">RMND1</name>
    <name evidence="3" type="ORF">Ciccas_005058</name>
</gene>
<dbReference type="Pfam" id="PF02582">
    <property type="entry name" value="DUF155"/>
    <property type="match status" value="1"/>
</dbReference>
<feature type="domain" description="DUF155" evidence="2">
    <location>
        <begin position="25"/>
        <end position="135"/>
    </location>
</feature>
<accession>A0ABD2QAN5</accession>
<evidence type="ECO:0000259" key="2">
    <source>
        <dbReference type="Pfam" id="PF02582"/>
    </source>
</evidence>
<evidence type="ECO:0000313" key="4">
    <source>
        <dbReference type="Proteomes" id="UP001626550"/>
    </source>
</evidence>
<organism evidence="3 4">
    <name type="scientific">Cichlidogyrus casuarinus</name>
    <dbReference type="NCBI Taxonomy" id="1844966"/>
    <lineage>
        <taxon>Eukaryota</taxon>
        <taxon>Metazoa</taxon>
        <taxon>Spiralia</taxon>
        <taxon>Lophotrochozoa</taxon>
        <taxon>Platyhelminthes</taxon>
        <taxon>Monogenea</taxon>
        <taxon>Monopisthocotylea</taxon>
        <taxon>Dactylogyridea</taxon>
        <taxon>Ancyrocephalidae</taxon>
        <taxon>Cichlidogyrus</taxon>
    </lineage>
</organism>
<reference evidence="3 4" key="1">
    <citation type="submission" date="2024-11" db="EMBL/GenBank/DDBJ databases">
        <title>Adaptive evolution of stress response genes in parasites aligns with host niche diversity.</title>
        <authorList>
            <person name="Hahn C."/>
            <person name="Resl P."/>
        </authorList>
    </citation>
    <scope>NUCLEOTIDE SEQUENCE [LARGE SCALE GENOMIC DNA]</scope>
    <source>
        <strain evidence="3">EGGRZ-B1_66</strain>
        <tissue evidence="3">Body</tissue>
    </source>
</reference>
<evidence type="ECO:0000313" key="3">
    <source>
        <dbReference type="EMBL" id="KAL3316297.1"/>
    </source>
</evidence>
<dbReference type="InterPro" id="IPR051624">
    <property type="entry name" value="RMD1/Sad1-interacting"/>
</dbReference>
<protein>
    <submittedName>
        <fullName evidence="3">Required for meiotic nuclear division protein 1</fullName>
    </submittedName>
</protein>
<dbReference type="PANTHER" id="PTHR16255:SF1">
    <property type="entry name" value="REQUIRED FOR MEIOTIC NUCLEAR DIVISION PROTEIN 1 HOMOLOG"/>
    <property type="match status" value="1"/>
</dbReference>
<dbReference type="Proteomes" id="UP001626550">
    <property type="component" value="Unassembled WGS sequence"/>
</dbReference>
<comment type="similarity">
    <text evidence="1">Belongs to the RMD1/sif2 family.</text>
</comment>
<name>A0ABD2QAN5_9PLAT</name>
<dbReference type="PANTHER" id="PTHR16255">
    <property type="entry name" value="REQUIRED FOR MEIOTIC NUCLEAR DIVISION PROTEIN 1 HOMOLOG"/>
    <property type="match status" value="1"/>
</dbReference>
<keyword evidence="4" id="KW-1185">Reference proteome</keyword>
<proteinExistence type="inferred from homology"/>
<dbReference type="GO" id="GO:0005739">
    <property type="term" value="C:mitochondrion"/>
    <property type="evidence" value="ECO:0007669"/>
    <property type="project" value="UniProtKB-ARBA"/>
</dbReference>
<evidence type="ECO:0000256" key="1">
    <source>
        <dbReference type="ARBA" id="ARBA00008306"/>
    </source>
</evidence>
<sequence length="142" mass="16194">MPADVEPCAMVVTEGKTTEPHDRLIFIYRNGSLVFWNFSPQECRKTIDIIKPACREFLLASLCESEELRYAYTDSKTHLKNDDLYVHFEEGNSPNEVKLEELVMDKYALSDALALSVKLNLLENAFDAMAAQMEPWISVSDL</sequence>